<reference evidence="2" key="1">
    <citation type="submission" date="2017-02" db="EMBL/GenBank/DDBJ databases">
        <authorList>
            <person name="Daims H."/>
        </authorList>
    </citation>
    <scope>NUCLEOTIDE SEQUENCE [LARGE SCALE GENOMIC DNA]</scope>
</reference>
<dbReference type="AlphaFoldDB" id="A0A1R4HIN7"/>
<dbReference type="Proteomes" id="UP000195442">
    <property type="component" value="Unassembled WGS sequence"/>
</dbReference>
<sequence length="70" mass="7660">MTQALNSAVAEATKLPPDEQDALAAILIEEIASEKRWLQSFAKSENILETMATEALAEFRAGKTKPIEDL</sequence>
<keyword evidence="2" id="KW-1185">Reference proteome</keyword>
<dbReference type="EMBL" id="FUKJ01000455">
    <property type="protein sequence ID" value="SJM96118.1"/>
    <property type="molecule type" value="Genomic_DNA"/>
</dbReference>
<evidence type="ECO:0000313" key="2">
    <source>
        <dbReference type="Proteomes" id="UP000195442"/>
    </source>
</evidence>
<dbReference type="OrthoDB" id="5772099at2"/>
<protein>
    <submittedName>
        <fullName evidence="1">Uncharacterized protein</fullName>
    </submittedName>
</protein>
<accession>A0A1R4HIN7</accession>
<organism evidence="1 2">
    <name type="scientific">Crenothrix polyspora</name>
    <dbReference type="NCBI Taxonomy" id="360316"/>
    <lineage>
        <taxon>Bacteria</taxon>
        <taxon>Pseudomonadati</taxon>
        <taxon>Pseudomonadota</taxon>
        <taxon>Gammaproteobacteria</taxon>
        <taxon>Methylococcales</taxon>
        <taxon>Crenotrichaceae</taxon>
        <taxon>Crenothrix</taxon>
    </lineage>
</organism>
<evidence type="ECO:0000313" key="1">
    <source>
        <dbReference type="EMBL" id="SJM96118.1"/>
    </source>
</evidence>
<gene>
    <name evidence="1" type="ORF">CRENPOLYSF2_880003</name>
</gene>
<name>A0A1R4HIN7_9GAMM</name>
<dbReference type="RefSeq" id="WP_087148539.1">
    <property type="nucleotide sequence ID" value="NZ_FUKJ01000455.1"/>
</dbReference>
<proteinExistence type="predicted"/>